<keyword evidence="3" id="KW-1185">Reference proteome</keyword>
<reference evidence="2" key="1">
    <citation type="journal article" date="2022" name="bioRxiv">
        <title>Sequencing and chromosome-scale assembly of the giantPleurodeles waltlgenome.</title>
        <authorList>
            <person name="Brown T."/>
            <person name="Elewa A."/>
            <person name="Iarovenko S."/>
            <person name="Subramanian E."/>
            <person name="Araus A.J."/>
            <person name="Petzold A."/>
            <person name="Susuki M."/>
            <person name="Suzuki K.-i.T."/>
            <person name="Hayashi T."/>
            <person name="Toyoda A."/>
            <person name="Oliveira C."/>
            <person name="Osipova E."/>
            <person name="Leigh N.D."/>
            <person name="Simon A."/>
            <person name="Yun M.H."/>
        </authorList>
    </citation>
    <scope>NUCLEOTIDE SEQUENCE</scope>
    <source>
        <strain evidence="2">20211129_DDA</strain>
        <tissue evidence="2">Liver</tissue>
    </source>
</reference>
<dbReference type="EMBL" id="JANPWB010000009">
    <property type="protein sequence ID" value="KAJ1156018.1"/>
    <property type="molecule type" value="Genomic_DNA"/>
</dbReference>
<evidence type="ECO:0000313" key="3">
    <source>
        <dbReference type="Proteomes" id="UP001066276"/>
    </source>
</evidence>
<comment type="caution">
    <text evidence="2">The sequence shown here is derived from an EMBL/GenBank/DDBJ whole genome shotgun (WGS) entry which is preliminary data.</text>
</comment>
<dbReference type="AlphaFoldDB" id="A0AAV7RYX9"/>
<dbReference type="Proteomes" id="UP001066276">
    <property type="component" value="Chromosome 5"/>
</dbReference>
<sequence length="111" mass="12531">MEVKLGENSLGSKNPQVYGEGQMNEAKRLDQKVRRSDLISHNNIQEQEKAKETQSLIEGCPESCVKKRTAQERTGAAAGEDADRNRLLETEKVEYDGRNGDWLKDAGDKFY</sequence>
<feature type="region of interest" description="Disordered" evidence="1">
    <location>
        <begin position="1"/>
        <end position="30"/>
    </location>
</feature>
<organism evidence="2 3">
    <name type="scientific">Pleurodeles waltl</name>
    <name type="common">Iberian ribbed newt</name>
    <dbReference type="NCBI Taxonomy" id="8319"/>
    <lineage>
        <taxon>Eukaryota</taxon>
        <taxon>Metazoa</taxon>
        <taxon>Chordata</taxon>
        <taxon>Craniata</taxon>
        <taxon>Vertebrata</taxon>
        <taxon>Euteleostomi</taxon>
        <taxon>Amphibia</taxon>
        <taxon>Batrachia</taxon>
        <taxon>Caudata</taxon>
        <taxon>Salamandroidea</taxon>
        <taxon>Salamandridae</taxon>
        <taxon>Pleurodelinae</taxon>
        <taxon>Pleurodeles</taxon>
    </lineage>
</organism>
<proteinExistence type="predicted"/>
<evidence type="ECO:0000256" key="1">
    <source>
        <dbReference type="SAM" id="MobiDB-lite"/>
    </source>
</evidence>
<protein>
    <submittedName>
        <fullName evidence="2">Uncharacterized protein</fullName>
    </submittedName>
</protein>
<accession>A0AAV7RYX9</accession>
<name>A0AAV7RYX9_PLEWA</name>
<gene>
    <name evidence="2" type="ORF">NDU88_008743</name>
</gene>
<evidence type="ECO:0000313" key="2">
    <source>
        <dbReference type="EMBL" id="KAJ1156018.1"/>
    </source>
</evidence>